<sequence>MFECCKFNEDIAVEVTSVAQVPYQKLDPKDPQNGLVITFQLPDSSSKDVFFKEKPLGLEFKKSVPLTVNCVRDVAKVQCGWIATHLQGEEISTDLKEATIQLVRHVKDLPVRQRGERS</sequence>
<name>A0A9P1CL48_9DINO</name>
<evidence type="ECO:0000313" key="2">
    <source>
        <dbReference type="EMBL" id="CAL1147682.1"/>
    </source>
</evidence>
<dbReference type="EMBL" id="CAMXCT010001935">
    <property type="protein sequence ID" value="CAI3994307.1"/>
    <property type="molecule type" value="Genomic_DNA"/>
</dbReference>
<evidence type="ECO:0000313" key="4">
    <source>
        <dbReference type="Proteomes" id="UP001152797"/>
    </source>
</evidence>
<evidence type="ECO:0000313" key="3">
    <source>
        <dbReference type="EMBL" id="CAL4781619.1"/>
    </source>
</evidence>
<reference evidence="2" key="2">
    <citation type="submission" date="2024-04" db="EMBL/GenBank/DDBJ databases">
        <authorList>
            <person name="Chen Y."/>
            <person name="Shah S."/>
            <person name="Dougan E. K."/>
            <person name="Thang M."/>
            <person name="Chan C."/>
        </authorList>
    </citation>
    <scope>NUCLEOTIDE SEQUENCE [LARGE SCALE GENOMIC DNA]</scope>
</reference>
<keyword evidence="4" id="KW-1185">Reference proteome</keyword>
<dbReference type="OrthoDB" id="419110at2759"/>
<comment type="caution">
    <text evidence="1">The sequence shown here is derived from an EMBL/GenBank/DDBJ whole genome shotgun (WGS) entry which is preliminary data.</text>
</comment>
<dbReference type="Proteomes" id="UP001152797">
    <property type="component" value="Unassembled WGS sequence"/>
</dbReference>
<evidence type="ECO:0000313" key="1">
    <source>
        <dbReference type="EMBL" id="CAI3994307.1"/>
    </source>
</evidence>
<organism evidence="1">
    <name type="scientific">Cladocopium goreaui</name>
    <dbReference type="NCBI Taxonomy" id="2562237"/>
    <lineage>
        <taxon>Eukaryota</taxon>
        <taxon>Sar</taxon>
        <taxon>Alveolata</taxon>
        <taxon>Dinophyceae</taxon>
        <taxon>Suessiales</taxon>
        <taxon>Symbiodiniaceae</taxon>
        <taxon>Cladocopium</taxon>
    </lineage>
</organism>
<proteinExistence type="predicted"/>
<protein>
    <submittedName>
        <fullName evidence="3">PDZ domain-containing protein</fullName>
    </submittedName>
</protein>
<dbReference type="AlphaFoldDB" id="A0A9P1CL48"/>
<dbReference type="EMBL" id="CAMXCT030001935">
    <property type="protein sequence ID" value="CAL4781619.1"/>
    <property type="molecule type" value="Genomic_DNA"/>
</dbReference>
<reference evidence="1" key="1">
    <citation type="submission" date="2022-10" db="EMBL/GenBank/DDBJ databases">
        <authorList>
            <person name="Chen Y."/>
            <person name="Dougan E. K."/>
            <person name="Chan C."/>
            <person name="Rhodes N."/>
            <person name="Thang M."/>
        </authorList>
    </citation>
    <scope>NUCLEOTIDE SEQUENCE</scope>
</reference>
<accession>A0A9P1CL48</accession>
<gene>
    <name evidence="1" type="ORF">C1SCF055_LOCUS20959</name>
</gene>
<dbReference type="EMBL" id="CAMXCT020001935">
    <property type="protein sequence ID" value="CAL1147682.1"/>
    <property type="molecule type" value="Genomic_DNA"/>
</dbReference>